<keyword evidence="8 15" id="KW-0489">Methyltransferase</keyword>
<dbReference type="EMBL" id="LIAV01000241">
    <property type="protein sequence ID" value="KRO39129.1"/>
    <property type="molecule type" value="Genomic_DNA"/>
</dbReference>
<dbReference type="PANTHER" id="PTHR46417:SF1">
    <property type="entry name" value="TRNA (GUANINE-N(1)-)-METHYLTRANSFERASE"/>
    <property type="match status" value="1"/>
</dbReference>
<evidence type="ECO:0000256" key="4">
    <source>
        <dbReference type="ARBA" id="ARBA00011738"/>
    </source>
</evidence>
<sequence>MIINIITLFPEIFSALNAGLLGQAIDRKDITINLIDLRNFALNEYGQVDSRPYGGGEGMVLMAKPLEEAIQSIPNVHESHLVNLSPQGKQLNQAKAQELSKYTDLTIIAGRYEGIDERIINQFVDEEISIGDFVLSGGEFAALALIDACSRFIPGVIGNQKSVELDTFGSGLLKGPVFTRPEKFNDENVPEVLLSGNHAKIQEWKETQSLLRTFERRPELLNNIKLTKKQKKLLEDAASKRIL</sequence>
<proteinExistence type="inferred from homology"/>
<evidence type="ECO:0000256" key="5">
    <source>
        <dbReference type="ARBA" id="ARBA00012807"/>
    </source>
</evidence>
<evidence type="ECO:0000256" key="8">
    <source>
        <dbReference type="ARBA" id="ARBA00022603"/>
    </source>
</evidence>
<evidence type="ECO:0000256" key="7">
    <source>
        <dbReference type="ARBA" id="ARBA00022490"/>
    </source>
</evidence>
<dbReference type="HAMAP" id="MF_00605">
    <property type="entry name" value="TrmD"/>
    <property type="match status" value="1"/>
</dbReference>
<evidence type="ECO:0000256" key="12">
    <source>
        <dbReference type="ARBA" id="ARBA00029736"/>
    </source>
</evidence>
<dbReference type="GO" id="GO:0002939">
    <property type="term" value="P:tRNA N1-guanine methylation"/>
    <property type="evidence" value="ECO:0007669"/>
    <property type="project" value="TreeGrafter"/>
</dbReference>
<dbReference type="GO" id="GO:0005829">
    <property type="term" value="C:cytosol"/>
    <property type="evidence" value="ECO:0007669"/>
    <property type="project" value="TreeGrafter"/>
</dbReference>
<dbReference type="GO" id="GO:0052906">
    <property type="term" value="F:tRNA (guanine(37)-N1)-methyltransferase activity"/>
    <property type="evidence" value="ECO:0007669"/>
    <property type="project" value="UniProtKB-UniRule"/>
</dbReference>
<evidence type="ECO:0000256" key="3">
    <source>
        <dbReference type="ARBA" id="ARBA00007630"/>
    </source>
</evidence>
<evidence type="ECO:0000256" key="11">
    <source>
        <dbReference type="ARBA" id="ARBA00022694"/>
    </source>
</evidence>
<evidence type="ECO:0000256" key="14">
    <source>
        <dbReference type="ARBA" id="ARBA00047783"/>
    </source>
</evidence>
<dbReference type="PIRSF" id="PIRSF000386">
    <property type="entry name" value="tRNA_mtase"/>
    <property type="match status" value="1"/>
</dbReference>
<evidence type="ECO:0000259" key="18">
    <source>
        <dbReference type="Pfam" id="PF01746"/>
    </source>
</evidence>
<feature type="domain" description="tRNA methyltransferase TRMD/TRM10-type" evidence="18">
    <location>
        <begin position="1"/>
        <end position="222"/>
    </location>
</feature>
<dbReference type="InterPro" id="IPR029026">
    <property type="entry name" value="tRNA_m1G_MTases_N"/>
</dbReference>
<dbReference type="PANTHER" id="PTHR46417">
    <property type="entry name" value="TRNA (GUANINE-N(1)-)-METHYLTRANSFERASE"/>
    <property type="match status" value="1"/>
</dbReference>
<dbReference type="InterPro" id="IPR029028">
    <property type="entry name" value="Alpha/beta_knot_MTases"/>
</dbReference>
<evidence type="ECO:0000256" key="2">
    <source>
        <dbReference type="ARBA" id="ARBA00004496"/>
    </source>
</evidence>
<evidence type="ECO:0000256" key="17">
    <source>
        <dbReference type="RuleBase" id="RU003464"/>
    </source>
</evidence>
<organism evidence="19 20">
    <name type="scientific">SAR86 cluster bacterium BACL1 MAG-120920-bin57</name>
    <dbReference type="NCBI Taxonomy" id="1655571"/>
    <lineage>
        <taxon>Bacteria</taxon>
        <taxon>Pseudomonadati</taxon>
        <taxon>Pseudomonadota</taxon>
        <taxon>Gammaproteobacteria</taxon>
        <taxon>SAR86 cluster</taxon>
    </lineage>
</organism>
<evidence type="ECO:0000256" key="15">
    <source>
        <dbReference type="HAMAP-Rule" id="MF_00605"/>
    </source>
</evidence>
<feature type="binding site" evidence="15 16">
    <location>
        <begin position="130"/>
        <end position="135"/>
    </location>
    <ligand>
        <name>S-adenosyl-L-methionine</name>
        <dbReference type="ChEBI" id="CHEBI:59789"/>
    </ligand>
</feature>
<name>A0A0R2PM20_9GAMM</name>
<comment type="caution">
    <text evidence="19">The sequence shown here is derived from an EMBL/GenBank/DDBJ whole genome shotgun (WGS) entry which is preliminary data.</text>
</comment>
<keyword evidence="7 15" id="KW-0963">Cytoplasm</keyword>
<evidence type="ECO:0000256" key="1">
    <source>
        <dbReference type="ARBA" id="ARBA00002634"/>
    </source>
</evidence>
<evidence type="ECO:0000256" key="6">
    <source>
        <dbReference type="ARBA" id="ARBA00014679"/>
    </source>
</evidence>
<evidence type="ECO:0000256" key="13">
    <source>
        <dbReference type="ARBA" id="ARBA00033392"/>
    </source>
</evidence>
<evidence type="ECO:0000256" key="16">
    <source>
        <dbReference type="PIRSR" id="PIRSR000386-1"/>
    </source>
</evidence>
<evidence type="ECO:0000256" key="9">
    <source>
        <dbReference type="ARBA" id="ARBA00022679"/>
    </source>
</evidence>
<dbReference type="InterPro" id="IPR002649">
    <property type="entry name" value="tRNA_m1G_MeTrfase_TrmD"/>
</dbReference>
<evidence type="ECO:0000313" key="20">
    <source>
        <dbReference type="Proteomes" id="UP000050874"/>
    </source>
</evidence>
<keyword evidence="10 15" id="KW-0949">S-adenosyl-L-methionine</keyword>
<feature type="binding site" evidence="15 16">
    <location>
        <position position="110"/>
    </location>
    <ligand>
        <name>S-adenosyl-L-methionine</name>
        <dbReference type="ChEBI" id="CHEBI:59789"/>
    </ligand>
</feature>
<reference evidence="20" key="1">
    <citation type="submission" date="2015-10" db="EMBL/GenBank/DDBJ databases">
        <title>Metagenome-Assembled Genomes uncover a global brackish microbiome.</title>
        <authorList>
            <person name="Hugerth L.W."/>
            <person name="Larsson J."/>
            <person name="Alneberg J."/>
            <person name="Lindh M.V."/>
            <person name="Legrand C."/>
            <person name="Pinhassi J."/>
            <person name="Andersson A."/>
        </authorList>
    </citation>
    <scope>NUCLEOTIDE SEQUENCE [LARGE SCALE GENOMIC DNA]</scope>
</reference>
<keyword evidence="11 15" id="KW-0819">tRNA processing</keyword>
<dbReference type="Pfam" id="PF01746">
    <property type="entry name" value="tRNA_m1G_MT"/>
    <property type="match status" value="1"/>
</dbReference>
<dbReference type="NCBIfam" id="TIGR00088">
    <property type="entry name" value="trmD"/>
    <property type="match status" value="1"/>
</dbReference>
<gene>
    <name evidence="15" type="primary">trmD</name>
    <name evidence="19" type="ORF">ABR63_08130</name>
</gene>
<dbReference type="AlphaFoldDB" id="A0A0R2PM20"/>
<dbReference type="Gene3D" id="3.40.1280.10">
    <property type="match status" value="1"/>
</dbReference>
<dbReference type="Gene3D" id="1.10.1270.20">
    <property type="entry name" value="tRNA(m1g37)methyltransferase, domain 2"/>
    <property type="match status" value="1"/>
</dbReference>
<comment type="similarity">
    <text evidence="3 15 17">Belongs to the RNA methyltransferase TrmD family.</text>
</comment>
<evidence type="ECO:0000313" key="19">
    <source>
        <dbReference type="EMBL" id="KRO39129.1"/>
    </source>
</evidence>
<protein>
    <recommendedName>
        <fullName evidence="6 15">tRNA (guanine-N(1)-)-methyltransferase</fullName>
        <ecNumber evidence="5 15">2.1.1.228</ecNumber>
    </recommendedName>
    <alternativeName>
        <fullName evidence="12 15">M1G-methyltransferase</fullName>
    </alternativeName>
    <alternativeName>
        <fullName evidence="13 15">tRNA [GM37] methyltransferase</fullName>
    </alternativeName>
</protein>
<dbReference type="InterPro" id="IPR023148">
    <property type="entry name" value="tRNA_m1G_MeTrfase_C_sf"/>
</dbReference>
<dbReference type="FunFam" id="3.40.1280.10:FF:000001">
    <property type="entry name" value="tRNA (guanine-N(1)-)-methyltransferase"/>
    <property type="match status" value="1"/>
</dbReference>
<accession>A0A0R2PM20</accession>
<keyword evidence="9 15" id="KW-0808">Transferase</keyword>
<dbReference type="EC" id="2.1.1.228" evidence="5 15"/>
<dbReference type="SUPFAM" id="SSF75217">
    <property type="entry name" value="alpha/beta knot"/>
    <property type="match status" value="1"/>
</dbReference>
<comment type="function">
    <text evidence="1 15 17">Specifically methylates guanosine-37 in various tRNAs.</text>
</comment>
<dbReference type="CDD" id="cd18080">
    <property type="entry name" value="TrmD-like"/>
    <property type="match status" value="1"/>
</dbReference>
<evidence type="ECO:0000256" key="10">
    <source>
        <dbReference type="ARBA" id="ARBA00022691"/>
    </source>
</evidence>
<comment type="subcellular location">
    <subcellularLocation>
        <location evidence="2 15 17">Cytoplasm</location>
    </subcellularLocation>
</comment>
<dbReference type="FunFam" id="1.10.1270.20:FF:000001">
    <property type="entry name" value="tRNA (guanine-N(1)-)-methyltransferase"/>
    <property type="match status" value="1"/>
</dbReference>
<dbReference type="InterPro" id="IPR016009">
    <property type="entry name" value="tRNA_MeTrfase_TRMD/TRM10"/>
</dbReference>
<dbReference type="NCBIfam" id="NF000648">
    <property type="entry name" value="PRK00026.1"/>
    <property type="match status" value="1"/>
</dbReference>
<comment type="subunit">
    <text evidence="4 15 17">Homodimer.</text>
</comment>
<dbReference type="Proteomes" id="UP000050874">
    <property type="component" value="Unassembled WGS sequence"/>
</dbReference>
<comment type="catalytic activity">
    <reaction evidence="14 15 17">
        <text>guanosine(37) in tRNA + S-adenosyl-L-methionine = N(1)-methylguanosine(37) in tRNA + S-adenosyl-L-homocysteine + H(+)</text>
        <dbReference type="Rhea" id="RHEA:36899"/>
        <dbReference type="Rhea" id="RHEA-COMP:10145"/>
        <dbReference type="Rhea" id="RHEA-COMP:10147"/>
        <dbReference type="ChEBI" id="CHEBI:15378"/>
        <dbReference type="ChEBI" id="CHEBI:57856"/>
        <dbReference type="ChEBI" id="CHEBI:59789"/>
        <dbReference type="ChEBI" id="CHEBI:73542"/>
        <dbReference type="ChEBI" id="CHEBI:74269"/>
        <dbReference type="EC" id="2.1.1.228"/>
    </reaction>
</comment>